<evidence type="ECO:0000259" key="5">
    <source>
        <dbReference type="Pfam" id="PF00501"/>
    </source>
</evidence>
<dbReference type="GO" id="GO:0016405">
    <property type="term" value="F:CoA-ligase activity"/>
    <property type="evidence" value="ECO:0007669"/>
    <property type="project" value="UniProtKB-ARBA"/>
</dbReference>
<evidence type="ECO:0000256" key="3">
    <source>
        <dbReference type="ARBA" id="ARBA00022741"/>
    </source>
</evidence>
<dbReference type="PANTHER" id="PTHR43352:SF1">
    <property type="entry name" value="ANTHRANILATE--COA LIGASE"/>
    <property type="match status" value="1"/>
</dbReference>
<dbReference type="PANTHER" id="PTHR43352">
    <property type="entry name" value="ACETYL-COA SYNTHETASE"/>
    <property type="match status" value="1"/>
</dbReference>
<dbReference type="GO" id="GO:0016878">
    <property type="term" value="F:acid-thiol ligase activity"/>
    <property type="evidence" value="ECO:0007669"/>
    <property type="project" value="TreeGrafter"/>
</dbReference>
<dbReference type="InterPro" id="IPR025110">
    <property type="entry name" value="AMP-bd_C"/>
</dbReference>
<dbReference type="SUPFAM" id="SSF56801">
    <property type="entry name" value="Acetyl-CoA synthetase-like"/>
    <property type="match status" value="1"/>
</dbReference>
<organism evidence="7">
    <name type="scientific">freshwater metagenome</name>
    <dbReference type="NCBI Taxonomy" id="449393"/>
    <lineage>
        <taxon>unclassified sequences</taxon>
        <taxon>metagenomes</taxon>
        <taxon>ecological metagenomes</taxon>
    </lineage>
</organism>
<protein>
    <submittedName>
        <fullName evidence="7">AMP-dependent synthetase</fullName>
    </submittedName>
</protein>
<dbReference type="EMBL" id="JNSL01000067">
    <property type="protein sequence ID" value="KGA17146.1"/>
    <property type="molecule type" value="Genomic_DNA"/>
</dbReference>
<dbReference type="FunFam" id="3.30.300.30:FF:000005">
    <property type="entry name" value="Acyl-coenzyme A synthetase ACSM5, mitochondrial"/>
    <property type="match status" value="1"/>
</dbReference>
<dbReference type="PROSITE" id="PS00455">
    <property type="entry name" value="AMP_BINDING"/>
    <property type="match status" value="1"/>
</dbReference>
<name>A0A094QR51_9ZZZZ</name>
<dbReference type="AlphaFoldDB" id="A0A094QR51"/>
<evidence type="ECO:0000256" key="4">
    <source>
        <dbReference type="ARBA" id="ARBA00022840"/>
    </source>
</evidence>
<dbReference type="GO" id="GO:0044550">
    <property type="term" value="P:secondary metabolite biosynthetic process"/>
    <property type="evidence" value="ECO:0007669"/>
    <property type="project" value="TreeGrafter"/>
</dbReference>
<dbReference type="InterPro" id="IPR045851">
    <property type="entry name" value="AMP-bd_C_sf"/>
</dbReference>
<dbReference type="InterPro" id="IPR000873">
    <property type="entry name" value="AMP-dep_synth/lig_dom"/>
</dbReference>
<comment type="similarity">
    <text evidence="1">Belongs to the ATP-dependent AMP-binding enzyme family.</text>
</comment>
<keyword evidence="2" id="KW-0436">Ligase</keyword>
<sequence>MVKSAHIDTFAIDNLPDKSLWPELILSHPAATYPEQLNASYELLERTIELVGRDKSAIIAADGGFTYGELLDLVNRISNYLLAQGVVPGNRVAIRSPNNAMAVAIWLAILRVGAIAVTTIPLQRAVELAKIVEIGQIQFAVVDHRFVEEWQAIPNYSGKTFIVGGGSDFDLEIAKQSAEFKVCETAADDVSLFAFTSGSTGVPKATMHFHRDILTIADTFSKNVVKPTKDDVFAGSPPIAFTFGLGGLVVFPLRVGATTVLLENAAPPVLLEKISEYKISILFTAPTAYRAMLAQLEGKDVSSLRRCVSAGEHLPLATWRAWFEATGNKLIDGIGATELLHIFISASDHEIIPGLTGKPVPGYQAMVVDENFVEVEDGEQGFLAVKGPTGCRYLNDARQKDYVVNGWNLTGDIYTRTPEGYFKYESRADDMIISSGYNIAAPEVENALLMHKAVAEVAVVGLPDEERGMVVTAYVVLRAEFIASDAMAKELQDHVKNQIAPYKYPRSIHFVDSLPKTTTGKLQRFRLKS</sequence>
<dbReference type="InterPro" id="IPR020845">
    <property type="entry name" value="AMP-binding_CS"/>
</dbReference>
<proteinExistence type="inferred from homology"/>
<dbReference type="Pfam" id="PF13193">
    <property type="entry name" value="AMP-binding_C"/>
    <property type="match status" value="1"/>
</dbReference>
<evidence type="ECO:0000256" key="1">
    <source>
        <dbReference type="ARBA" id="ARBA00006432"/>
    </source>
</evidence>
<feature type="domain" description="AMP-binding enzyme C-terminal" evidence="6">
    <location>
        <begin position="443"/>
        <end position="521"/>
    </location>
</feature>
<dbReference type="InterPro" id="IPR042099">
    <property type="entry name" value="ANL_N_sf"/>
</dbReference>
<keyword evidence="4" id="KW-0067">ATP-binding</keyword>
<comment type="caution">
    <text evidence="7">The sequence shown here is derived from an EMBL/GenBank/DDBJ whole genome shotgun (WGS) entry which is preliminary data.</text>
</comment>
<evidence type="ECO:0000256" key="2">
    <source>
        <dbReference type="ARBA" id="ARBA00022598"/>
    </source>
</evidence>
<feature type="domain" description="AMP-dependent synthetase/ligase" evidence="5">
    <location>
        <begin position="53"/>
        <end position="389"/>
    </location>
</feature>
<evidence type="ECO:0000259" key="6">
    <source>
        <dbReference type="Pfam" id="PF13193"/>
    </source>
</evidence>
<dbReference type="Pfam" id="PF00501">
    <property type="entry name" value="AMP-binding"/>
    <property type="match status" value="1"/>
</dbReference>
<accession>A0A094QR51</accession>
<dbReference type="Gene3D" id="3.40.50.12780">
    <property type="entry name" value="N-terminal domain of ligase-like"/>
    <property type="match status" value="1"/>
</dbReference>
<evidence type="ECO:0000313" key="7">
    <source>
        <dbReference type="EMBL" id="KGA17146.1"/>
    </source>
</evidence>
<reference evidence="7" key="1">
    <citation type="submission" date="2014-06" db="EMBL/GenBank/DDBJ databases">
        <title>Key roles for freshwater Actinobacteria revealed by deep metagenomic sequencing.</title>
        <authorList>
            <person name="Ghai R."/>
            <person name="Mizuno C.M."/>
            <person name="Picazo A."/>
            <person name="Camacho A."/>
            <person name="Rodriguez-Valera F."/>
        </authorList>
    </citation>
    <scope>NUCLEOTIDE SEQUENCE</scope>
</reference>
<gene>
    <name evidence="7" type="ORF">GM51_10970</name>
</gene>
<dbReference type="GO" id="GO:0005524">
    <property type="term" value="F:ATP binding"/>
    <property type="evidence" value="ECO:0007669"/>
    <property type="project" value="UniProtKB-KW"/>
</dbReference>
<dbReference type="Gene3D" id="3.30.300.30">
    <property type="match status" value="1"/>
</dbReference>
<keyword evidence="3" id="KW-0547">Nucleotide-binding</keyword>